<evidence type="ECO:0000259" key="5">
    <source>
        <dbReference type="Pfam" id="PF22178"/>
    </source>
</evidence>
<evidence type="ECO:0000256" key="3">
    <source>
        <dbReference type="ARBA" id="ARBA00022525"/>
    </source>
</evidence>
<dbReference type="NCBIfam" id="TIGR03361">
    <property type="entry name" value="VI_Rhs_Vgr"/>
    <property type="match status" value="1"/>
</dbReference>
<name>A0ABV7HJC2_9GAMM</name>
<dbReference type="Gene3D" id="4.10.220.110">
    <property type="match status" value="1"/>
</dbReference>
<evidence type="ECO:0000313" key="7">
    <source>
        <dbReference type="Proteomes" id="UP001595476"/>
    </source>
</evidence>
<dbReference type="RefSeq" id="WP_386721132.1">
    <property type="nucleotide sequence ID" value="NZ_JBHRSZ010000004.1"/>
</dbReference>
<dbReference type="Pfam" id="PF04717">
    <property type="entry name" value="Phage_base_V"/>
    <property type="match status" value="1"/>
</dbReference>
<evidence type="ECO:0000256" key="2">
    <source>
        <dbReference type="ARBA" id="ARBA00005558"/>
    </source>
</evidence>
<dbReference type="Gene3D" id="3.55.50.10">
    <property type="entry name" value="Baseplate protein-like domains"/>
    <property type="match status" value="1"/>
</dbReference>
<evidence type="ECO:0000256" key="1">
    <source>
        <dbReference type="ARBA" id="ARBA00004613"/>
    </source>
</evidence>
<dbReference type="InterPro" id="IPR054030">
    <property type="entry name" value="Gp5_Vgr_C"/>
</dbReference>
<dbReference type="SUPFAM" id="SSF69255">
    <property type="entry name" value="gp5 N-terminal domain-like"/>
    <property type="match status" value="1"/>
</dbReference>
<accession>A0ABV7HJC2</accession>
<feature type="domain" description="Gp5/Type VI secretion system Vgr C-terminal trimerisation" evidence="5">
    <location>
        <begin position="478"/>
        <end position="579"/>
    </location>
</feature>
<dbReference type="PANTHER" id="PTHR32305:SF15">
    <property type="entry name" value="PROTEIN RHSA-RELATED"/>
    <property type="match status" value="1"/>
</dbReference>
<dbReference type="SUPFAM" id="SSF69279">
    <property type="entry name" value="Phage tail proteins"/>
    <property type="match status" value="2"/>
</dbReference>
<proteinExistence type="inferred from homology"/>
<dbReference type="InterPro" id="IPR017847">
    <property type="entry name" value="T6SS_RhsGE_Vgr_subset"/>
</dbReference>
<dbReference type="PANTHER" id="PTHR32305">
    <property type="match status" value="1"/>
</dbReference>
<dbReference type="InterPro" id="IPR050708">
    <property type="entry name" value="T6SS_VgrG/RHS"/>
</dbReference>
<dbReference type="Gene3D" id="2.30.110.50">
    <property type="match status" value="1"/>
</dbReference>
<protein>
    <submittedName>
        <fullName evidence="6">Type VI secretion system Vgr family protein</fullName>
    </submittedName>
</protein>
<dbReference type="SUPFAM" id="SSF69349">
    <property type="entry name" value="Phage fibre proteins"/>
    <property type="match status" value="1"/>
</dbReference>
<keyword evidence="7" id="KW-1185">Reference proteome</keyword>
<dbReference type="NCBIfam" id="TIGR01646">
    <property type="entry name" value="vgr_GE"/>
    <property type="match status" value="1"/>
</dbReference>
<dbReference type="Gene3D" id="2.40.50.230">
    <property type="entry name" value="Gp5 N-terminal domain"/>
    <property type="match status" value="1"/>
</dbReference>
<dbReference type="Pfam" id="PF05954">
    <property type="entry name" value="Phage_GPD"/>
    <property type="match status" value="1"/>
</dbReference>
<evidence type="ECO:0000259" key="4">
    <source>
        <dbReference type="Pfam" id="PF04717"/>
    </source>
</evidence>
<evidence type="ECO:0000313" key="6">
    <source>
        <dbReference type="EMBL" id="MFC3151762.1"/>
    </source>
</evidence>
<dbReference type="Pfam" id="PF22178">
    <property type="entry name" value="Gp5_trimer_C"/>
    <property type="match status" value="1"/>
</dbReference>
<comment type="similarity">
    <text evidence="2">Belongs to the VgrG protein family.</text>
</comment>
<dbReference type="InterPro" id="IPR037026">
    <property type="entry name" value="Vgr_OB-fold_dom_sf"/>
</dbReference>
<dbReference type="Proteomes" id="UP001595476">
    <property type="component" value="Unassembled WGS sequence"/>
</dbReference>
<dbReference type="InterPro" id="IPR006531">
    <property type="entry name" value="Gp5/Vgr_OB"/>
</dbReference>
<organism evidence="6 7">
    <name type="scientific">Litoribrevibacter euphylliae</name>
    <dbReference type="NCBI Taxonomy" id="1834034"/>
    <lineage>
        <taxon>Bacteria</taxon>
        <taxon>Pseudomonadati</taxon>
        <taxon>Pseudomonadota</taxon>
        <taxon>Gammaproteobacteria</taxon>
        <taxon>Oceanospirillales</taxon>
        <taxon>Oceanospirillaceae</taxon>
        <taxon>Litoribrevibacter</taxon>
    </lineage>
</organism>
<keyword evidence="3" id="KW-0964">Secreted</keyword>
<comment type="caution">
    <text evidence="6">The sequence shown here is derived from an EMBL/GenBank/DDBJ whole genome shotgun (WGS) entry which is preliminary data.</text>
</comment>
<gene>
    <name evidence="6" type="ORF">ACFOEK_12050</name>
</gene>
<comment type="subcellular location">
    <subcellularLocation>
        <location evidence="1">Secreted</location>
    </subcellularLocation>
</comment>
<dbReference type="InterPro" id="IPR006533">
    <property type="entry name" value="T6SS_Vgr_RhsGE"/>
</dbReference>
<feature type="domain" description="Gp5/Type VI secretion system Vgr protein OB-fold" evidence="4">
    <location>
        <begin position="394"/>
        <end position="461"/>
    </location>
</feature>
<sequence>MLKATQDSNTIKIITPLGKDTLHLTRFDAHEGISQPFRYDVLMYTNGVEIDPKSLIGQSVTISLLMNKDGSVVERFFNGIVSELRSLGQRTPKEADGELFRDYSATILPASWLMNHRVNCRIFQNVSVLDIAKTLFDEHKVKFLSKLKKTYPAYEYCVQYQESDWSFISRLFEQEGIFHFFEHDKTKHSIVLADDTSAYQPCDEAKVKYSSGSLAESHVHHWNSGLNITPGKYTQKGYDLQKPKLLPEGSRAEGSVIPNQSNYEVFEYAGEGKFTDRAQSIANVRLEELQKETQTRVGAGNCRSFAPGRTFEFSDHDDKSEIGQGYLITKVSISASIHSQTGASQTSNDTITNSFNCVPKDVIYRPTVLTPKPVIHGVQTAVVTGESGDEIHIDKYGRVKVQFHWDREGKKDSKSSCWIRVSQTWAGKRWGAFFFPRVGQEVLVEFINGDPDQPIIIGAVYNADLMPPYDLPANKTQSGIKSRSTKTGSDTNFNELRFEDDKGNELVMLHAEKDHHLNVENDQVDWVGNDRATTIDNNETVTIAKDRNTKIDGSDTLKIAKKLTIDVGQEISLKTGGSSITMKSDGTITIKGKNVTVDGGANTTVKGGAQVVVKGGTVAIN</sequence>
<reference evidence="7" key="1">
    <citation type="journal article" date="2019" name="Int. J. Syst. Evol. Microbiol.">
        <title>The Global Catalogue of Microorganisms (GCM) 10K type strain sequencing project: providing services to taxonomists for standard genome sequencing and annotation.</title>
        <authorList>
            <consortium name="The Broad Institute Genomics Platform"/>
            <consortium name="The Broad Institute Genome Sequencing Center for Infectious Disease"/>
            <person name="Wu L."/>
            <person name="Ma J."/>
        </authorList>
    </citation>
    <scope>NUCLEOTIDE SEQUENCE [LARGE SCALE GENOMIC DNA]</scope>
    <source>
        <strain evidence="7">KCTC 52438</strain>
    </source>
</reference>
<dbReference type="EMBL" id="JBHRSZ010000004">
    <property type="protein sequence ID" value="MFC3151762.1"/>
    <property type="molecule type" value="Genomic_DNA"/>
</dbReference>